<dbReference type="Pfam" id="PF19157">
    <property type="entry name" value="DUF5839"/>
    <property type="match status" value="1"/>
</dbReference>
<dbReference type="EMBL" id="WHJC01000532">
    <property type="protein sequence ID" value="MPQ45247.1"/>
    <property type="molecule type" value="Genomic_DNA"/>
</dbReference>
<evidence type="ECO:0000313" key="1">
    <source>
        <dbReference type="EMBL" id="MPQ45247.1"/>
    </source>
</evidence>
<evidence type="ECO:0000313" key="2">
    <source>
        <dbReference type="Proteomes" id="UP000430345"/>
    </source>
</evidence>
<comment type="caution">
    <text evidence="1">The sequence shown here is derived from an EMBL/GenBank/DDBJ whole genome shotgun (WGS) entry which is preliminary data.</text>
</comment>
<sequence>MDEKQYRTLVVAMHFKIDENKMMVINPEPYTWTIGKKALKPGEVVEKGDIVFAKVKHRNNKITCKPVLVINVTQELITEESKKHRDITRLIEKGNKKK</sequence>
<reference evidence="1 2" key="1">
    <citation type="submission" date="2019-10" db="EMBL/GenBank/DDBJ databases">
        <title>The Genome Sequence of Clostridium tarantellae Isolated from Fish Brain.</title>
        <authorList>
            <person name="Bano L."/>
            <person name="Kiel M."/>
            <person name="Sales G."/>
            <person name="Doxey A.C."/>
            <person name="Mansfield M.J."/>
            <person name="Schiavone M."/>
            <person name="Rossetto O."/>
            <person name="Pirazzini M."/>
            <person name="Dobrindt U."/>
            <person name="Montecucco C."/>
        </authorList>
    </citation>
    <scope>NUCLEOTIDE SEQUENCE [LARGE SCALE GENOMIC DNA]</scope>
    <source>
        <strain evidence="1 2">DSM 3997</strain>
    </source>
</reference>
<dbReference type="AlphaFoldDB" id="A0A6I1MSV2"/>
<organism evidence="1 2">
    <name type="scientific">Clostridium tarantellae</name>
    <dbReference type="NCBI Taxonomy" id="39493"/>
    <lineage>
        <taxon>Bacteria</taxon>
        <taxon>Bacillati</taxon>
        <taxon>Bacillota</taxon>
        <taxon>Clostridia</taxon>
        <taxon>Eubacteriales</taxon>
        <taxon>Clostridiaceae</taxon>
        <taxon>Clostridium</taxon>
    </lineage>
</organism>
<accession>A0A6I1MSV2</accession>
<dbReference type="Proteomes" id="UP000430345">
    <property type="component" value="Unassembled WGS sequence"/>
</dbReference>
<dbReference type="InterPro" id="IPR043895">
    <property type="entry name" value="DUF5839"/>
</dbReference>
<protein>
    <submittedName>
        <fullName evidence="1">Uncharacterized protein</fullName>
    </submittedName>
</protein>
<gene>
    <name evidence="1" type="ORF">GBZ86_16140</name>
</gene>
<name>A0A6I1MSV2_9CLOT</name>
<keyword evidence="2" id="KW-1185">Reference proteome</keyword>
<proteinExistence type="predicted"/>
<dbReference type="RefSeq" id="WP_152892363.1">
    <property type="nucleotide sequence ID" value="NZ_WHJC01000532.1"/>
</dbReference>